<proteinExistence type="predicted"/>
<dbReference type="EMBL" id="FNIJ01000014">
    <property type="protein sequence ID" value="SDO68924.1"/>
    <property type="molecule type" value="Genomic_DNA"/>
</dbReference>
<keyword evidence="5" id="KW-0223">Dioxygenase</keyword>
<dbReference type="AlphaFoldDB" id="A0A1H0LL90"/>
<reference evidence="6" key="1">
    <citation type="submission" date="2016-10" db="EMBL/GenBank/DDBJ databases">
        <authorList>
            <person name="Varghese N."/>
            <person name="Submissions S."/>
        </authorList>
    </citation>
    <scope>NUCLEOTIDE SEQUENCE [LARGE SCALE GENOMIC DNA]</scope>
    <source>
        <strain evidence="6">JCM 21621</strain>
    </source>
</reference>
<dbReference type="InterPro" id="IPR050411">
    <property type="entry name" value="AlphaKG_dependent_hydroxylases"/>
</dbReference>
<dbReference type="GO" id="GO:0016706">
    <property type="term" value="F:2-oxoglutarate-dependent dioxygenase activity"/>
    <property type="evidence" value="ECO:0007669"/>
    <property type="project" value="UniProtKB-ARBA"/>
</dbReference>
<sequence length="364" mass="40985">MTASAHTAAMSTADYPQPAVHPELGNEVRVHLHPEGLPLFVEPASERLKNDFAAFKAWFVGHEKPLQDLLHTYGALRFRGFPIHGSEDFAAMMAHYPNADMGYTGGGTPRAALAGKVFEATRFPKHIRLPLHQEMSYLKHWPLMVGFYCHVAATEGGATDIGSIARLESLLEPSFLERIRKHGLIYKRNFRDKYLESDDKLHPDLVSLHRPWQEAFFTESKEEAQLACEKMNLEWKWLDDGSLETVYRTSGFVTHPVLGTQHMFNQANTMNTIDSGVNSINWPAYTARYTNRPKPTECTFGDGTPMTHDEVLQYREAGHKATVIAPWQSGEVMLVDNILVLHGRSPFDGERNVQVQLFGSGSHD</sequence>
<gene>
    <name evidence="5" type="ORF">SAMN05216193_114108</name>
</gene>
<comment type="cofactor">
    <cofactor evidence="1">
        <name>Fe(2+)</name>
        <dbReference type="ChEBI" id="CHEBI:29033"/>
    </cofactor>
</comment>
<accession>A0A1H0LL90</accession>
<evidence type="ECO:0000256" key="2">
    <source>
        <dbReference type="ARBA" id="ARBA00023002"/>
    </source>
</evidence>
<dbReference type="RefSeq" id="WP_084312305.1">
    <property type="nucleotide sequence ID" value="NZ_FNIJ01000014.1"/>
</dbReference>
<dbReference type="Proteomes" id="UP000242957">
    <property type="component" value="Unassembled WGS sequence"/>
</dbReference>
<dbReference type="InterPro" id="IPR042098">
    <property type="entry name" value="TauD-like_sf"/>
</dbReference>
<evidence type="ECO:0000313" key="5">
    <source>
        <dbReference type="EMBL" id="SDO68924.1"/>
    </source>
</evidence>
<evidence type="ECO:0000259" key="4">
    <source>
        <dbReference type="Pfam" id="PF02668"/>
    </source>
</evidence>
<dbReference type="Gene3D" id="3.60.130.10">
    <property type="entry name" value="Clavaminate synthase-like"/>
    <property type="match status" value="1"/>
</dbReference>
<evidence type="ECO:0000256" key="3">
    <source>
        <dbReference type="SAM" id="MobiDB-lite"/>
    </source>
</evidence>
<protein>
    <submittedName>
        <fullName evidence="5">Taurine catabolism dioxygenase TauD, TfdA family</fullName>
    </submittedName>
</protein>
<organism evidence="5 6">
    <name type="scientific">Pseudomonas jinjuensis</name>
    <dbReference type="NCBI Taxonomy" id="198616"/>
    <lineage>
        <taxon>Bacteria</taxon>
        <taxon>Pseudomonadati</taxon>
        <taxon>Pseudomonadota</taxon>
        <taxon>Gammaproteobacteria</taxon>
        <taxon>Pseudomonadales</taxon>
        <taxon>Pseudomonadaceae</taxon>
        <taxon>Pseudomonas</taxon>
    </lineage>
</organism>
<feature type="domain" description="TauD/TfdA-like" evidence="4">
    <location>
        <begin position="56"/>
        <end position="351"/>
    </location>
</feature>
<dbReference type="PANTHER" id="PTHR10696:SF21">
    <property type="entry name" value="TAUD_TFDA-LIKE DOMAIN-CONTAINING PROTEIN"/>
    <property type="match status" value="1"/>
</dbReference>
<keyword evidence="6" id="KW-1185">Reference proteome</keyword>
<evidence type="ECO:0000256" key="1">
    <source>
        <dbReference type="ARBA" id="ARBA00001954"/>
    </source>
</evidence>
<dbReference type="OrthoDB" id="9769888at2"/>
<dbReference type="STRING" id="198616.SAMN05216193_114108"/>
<dbReference type="PANTHER" id="PTHR10696">
    <property type="entry name" value="GAMMA-BUTYROBETAINE HYDROXYLASE-RELATED"/>
    <property type="match status" value="1"/>
</dbReference>
<feature type="region of interest" description="Disordered" evidence="3">
    <location>
        <begin position="1"/>
        <end position="21"/>
    </location>
</feature>
<evidence type="ECO:0000313" key="6">
    <source>
        <dbReference type="Proteomes" id="UP000242957"/>
    </source>
</evidence>
<dbReference type="Pfam" id="PF02668">
    <property type="entry name" value="TauD"/>
    <property type="match status" value="1"/>
</dbReference>
<name>A0A1H0LL90_9PSED</name>
<dbReference type="SUPFAM" id="SSF51197">
    <property type="entry name" value="Clavaminate synthase-like"/>
    <property type="match status" value="1"/>
</dbReference>
<keyword evidence="2" id="KW-0560">Oxidoreductase</keyword>
<feature type="compositionally biased region" description="Low complexity" evidence="3">
    <location>
        <begin position="1"/>
        <end position="13"/>
    </location>
</feature>
<dbReference type="InterPro" id="IPR003819">
    <property type="entry name" value="TauD/TfdA-like"/>
</dbReference>